<dbReference type="InterPro" id="IPR011650">
    <property type="entry name" value="Peptidase_M20_dimer"/>
</dbReference>
<comment type="similarity">
    <text evidence="2">Belongs to the peptidase M20A family.</text>
</comment>
<evidence type="ECO:0000313" key="9">
    <source>
        <dbReference type="Proteomes" id="UP000220914"/>
    </source>
</evidence>
<evidence type="ECO:0000256" key="1">
    <source>
        <dbReference type="ARBA" id="ARBA00001947"/>
    </source>
</evidence>
<dbReference type="NCBIfam" id="NF005913">
    <property type="entry name" value="PRK07906.1"/>
    <property type="match status" value="1"/>
</dbReference>
<keyword evidence="4" id="KW-0378">Hydrolase</keyword>
<evidence type="ECO:0000256" key="2">
    <source>
        <dbReference type="ARBA" id="ARBA00006247"/>
    </source>
</evidence>
<dbReference type="Gene3D" id="3.30.70.360">
    <property type="match status" value="1"/>
</dbReference>
<dbReference type="InterPro" id="IPR001261">
    <property type="entry name" value="ArgE/DapE_CS"/>
</dbReference>
<keyword evidence="9" id="KW-1185">Reference proteome</keyword>
<keyword evidence="5" id="KW-0862">Zinc</keyword>
<dbReference type="InterPro" id="IPR050072">
    <property type="entry name" value="Peptidase_M20A"/>
</dbReference>
<reference evidence="8 9" key="1">
    <citation type="submission" date="2017-10" db="EMBL/GenBank/DDBJ databases">
        <title>The new phylogeny of genus Mycobacterium.</title>
        <authorList>
            <person name="Tortoli E."/>
            <person name="Trovato A."/>
            <person name="Cirillo D.M."/>
        </authorList>
    </citation>
    <scope>NUCLEOTIDE SEQUENCE [LARGE SCALE GENOMIC DNA]</scope>
    <source>
        <strain evidence="8 9">CCUG37673</strain>
    </source>
</reference>
<evidence type="ECO:0000256" key="5">
    <source>
        <dbReference type="ARBA" id="ARBA00022833"/>
    </source>
</evidence>
<dbReference type="SUPFAM" id="SSF53187">
    <property type="entry name" value="Zn-dependent exopeptidases"/>
    <property type="match status" value="1"/>
</dbReference>
<dbReference type="EMBL" id="PDCP01000091">
    <property type="protein sequence ID" value="PEG33815.1"/>
    <property type="molecule type" value="Genomic_DNA"/>
</dbReference>
<evidence type="ECO:0000256" key="4">
    <source>
        <dbReference type="ARBA" id="ARBA00022801"/>
    </source>
</evidence>
<dbReference type="Pfam" id="PF07687">
    <property type="entry name" value="M20_dimer"/>
    <property type="match status" value="1"/>
</dbReference>
<keyword evidence="3" id="KW-0479">Metal-binding</keyword>
<dbReference type="GO" id="GO:0016787">
    <property type="term" value="F:hydrolase activity"/>
    <property type="evidence" value="ECO:0007669"/>
    <property type="project" value="UniProtKB-KW"/>
</dbReference>
<organism evidence="8 9">
    <name type="scientific">Mycolicibacterium agri</name>
    <name type="common">Mycobacterium agri</name>
    <dbReference type="NCBI Taxonomy" id="36811"/>
    <lineage>
        <taxon>Bacteria</taxon>
        <taxon>Bacillati</taxon>
        <taxon>Actinomycetota</taxon>
        <taxon>Actinomycetes</taxon>
        <taxon>Mycobacteriales</taxon>
        <taxon>Mycobacteriaceae</taxon>
        <taxon>Mycolicibacterium</taxon>
    </lineage>
</organism>
<evidence type="ECO:0000256" key="3">
    <source>
        <dbReference type="ARBA" id="ARBA00022723"/>
    </source>
</evidence>
<dbReference type="PANTHER" id="PTHR43808:SF8">
    <property type="entry name" value="PEPTIDASE M20 DIMERISATION DOMAIN-CONTAINING PROTEIN"/>
    <property type="match status" value="1"/>
</dbReference>
<protein>
    <submittedName>
        <fullName evidence="7">Peptidase M20</fullName>
    </submittedName>
</protein>
<dbReference type="Gene3D" id="3.40.630.10">
    <property type="entry name" value="Zn peptidases"/>
    <property type="match status" value="1"/>
</dbReference>
<dbReference type="PANTHER" id="PTHR43808">
    <property type="entry name" value="ACETYLORNITHINE DEACETYLASE"/>
    <property type="match status" value="1"/>
</dbReference>
<dbReference type="Proteomes" id="UP000220914">
    <property type="component" value="Unassembled WGS sequence"/>
</dbReference>
<reference evidence="7" key="3">
    <citation type="submission" date="2020-02" db="EMBL/GenBank/DDBJ databases">
        <authorList>
            <person name="Matsumoto Y."/>
            <person name="Motooka D."/>
            <person name="Nakamura S."/>
        </authorList>
    </citation>
    <scope>NUCLEOTIDE SEQUENCE</scope>
    <source>
        <strain evidence="7">JCM 6377</strain>
    </source>
</reference>
<dbReference type="SUPFAM" id="SSF55031">
    <property type="entry name" value="Bacterial exopeptidase dimerisation domain"/>
    <property type="match status" value="1"/>
</dbReference>
<comment type="caution">
    <text evidence="8">The sequence shown here is derived from an EMBL/GenBank/DDBJ whole genome shotgun (WGS) entry which is preliminary data.</text>
</comment>
<evidence type="ECO:0000313" key="7">
    <source>
        <dbReference type="EMBL" id="GFG52446.1"/>
    </source>
</evidence>
<dbReference type="InterPro" id="IPR002933">
    <property type="entry name" value="Peptidase_M20"/>
</dbReference>
<dbReference type="OrthoDB" id="7055905at2"/>
<feature type="domain" description="Peptidase M20 dimerisation" evidence="6">
    <location>
        <begin position="194"/>
        <end position="323"/>
    </location>
</feature>
<dbReference type="PIRSF" id="PIRSF036696">
    <property type="entry name" value="ACY-1"/>
    <property type="match status" value="1"/>
</dbReference>
<dbReference type="FunFam" id="1.10.150.900:FF:000002">
    <property type="entry name" value="M20/M25/M40 family peptidase"/>
    <property type="match status" value="1"/>
</dbReference>
<dbReference type="InterPro" id="IPR036264">
    <property type="entry name" value="Bact_exopeptidase_dim_dom"/>
</dbReference>
<evidence type="ECO:0000313" key="10">
    <source>
        <dbReference type="Proteomes" id="UP000465302"/>
    </source>
</evidence>
<dbReference type="PROSITE" id="PS00759">
    <property type="entry name" value="ARGE_DAPE_CPG2_2"/>
    <property type="match status" value="1"/>
</dbReference>
<dbReference type="Pfam" id="PF01546">
    <property type="entry name" value="Peptidase_M20"/>
    <property type="match status" value="1"/>
</dbReference>
<accession>A0A2A7MQ25</accession>
<evidence type="ECO:0000313" key="8">
    <source>
        <dbReference type="EMBL" id="PEG33815.1"/>
    </source>
</evidence>
<reference evidence="7 10" key="2">
    <citation type="journal article" date="2019" name="Emerg. Microbes Infect.">
        <title>Comprehensive subspecies identification of 175 nontuberculous mycobacteria species based on 7547 genomic profiles.</title>
        <authorList>
            <person name="Matsumoto Y."/>
            <person name="Kinjo T."/>
            <person name="Motooka D."/>
            <person name="Nabeya D."/>
            <person name="Jung N."/>
            <person name="Uechi K."/>
            <person name="Horii T."/>
            <person name="Iida T."/>
            <person name="Fujita J."/>
            <person name="Nakamura S."/>
        </authorList>
    </citation>
    <scope>NUCLEOTIDE SEQUENCE [LARGE SCALE GENOMIC DNA]</scope>
    <source>
        <strain evidence="7 10">JCM 6377</strain>
    </source>
</reference>
<gene>
    <name evidence="8" type="ORF">CQY20_28795</name>
    <name evidence="7" type="ORF">MAGR_38870</name>
</gene>
<name>A0A2A7MQ25_MYCAG</name>
<comment type="cofactor">
    <cofactor evidence="1">
        <name>Zn(2+)</name>
        <dbReference type="ChEBI" id="CHEBI:29105"/>
    </cofactor>
</comment>
<evidence type="ECO:0000259" key="6">
    <source>
        <dbReference type="Pfam" id="PF07687"/>
    </source>
</evidence>
<dbReference type="Proteomes" id="UP000465302">
    <property type="component" value="Unassembled WGS sequence"/>
</dbReference>
<proteinExistence type="inferred from homology"/>
<dbReference type="GO" id="GO:0046872">
    <property type="term" value="F:metal ion binding"/>
    <property type="evidence" value="ECO:0007669"/>
    <property type="project" value="UniProtKB-KW"/>
</dbReference>
<dbReference type="AlphaFoldDB" id="A0A2A7MQ25"/>
<dbReference type="RefSeq" id="WP_097943957.1">
    <property type="nucleotide sequence ID" value="NZ_BLKS01000001.1"/>
</dbReference>
<sequence>MTDRTTDTAAPPVALLAQQLLRINTSNPGGVERPAAQLVADCLTDLGVAVQWFEPEPGRCSVVGRVPGRHPELPALLIHGHLDVVPAVADDWSRDPFGGDLFDGYLWGRGAVDMKGAVAIILQTLRTLADNGQQPNRDLVLAFFADEEAGGELGAGYVTRTNPFLFADCAEALGEVGGFSRTLNNNHRAYFVATGEKGVWWAHLVAEGRAGHGSMINPDNPVTKLAGAVTRISEYDCGGDIFTSTTTAMFDALRRILELPKASREDVIACLGPLQRMVRAGMTNTVNPTQLTAGYKTNVVPAIGTATIDARFLPGEQASFVEAIKNLAGDDVRVDDIYTGAALEATLESELLGAVARALEAQDDTAAVVPYMSTAFTDAKWLAPLGIQCYGFTPMLLPDDLDFSALFHGVDERVPVGALEFGVRVLQGLLTAY</sequence>
<dbReference type="PROSITE" id="PS00758">
    <property type="entry name" value="ARGE_DAPE_CPG2_1"/>
    <property type="match status" value="1"/>
</dbReference>
<dbReference type="EMBL" id="BLKS01000001">
    <property type="protein sequence ID" value="GFG52446.1"/>
    <property type="molecule type" value="Genomic_DNA"/>
</dbReference>
<dbReference type="Gene3D" id="1.10.150.900">
    <property type="match status" value="1"/>
</dbReference>